<dbReference type="GO" id="GO:0003723">
    <property type="term" value="F:RNA binding"/>
    <property type="evidence" value="ECO:0007669"/>
    <property type="project" value="TreeGrafter"/>
</dbReference>
<dbReference type="Pfam" id="PF12796">
    <property type="entry name" value="Ank_2"/>
    <property type="match status" value="1"/>
</dbReference>
<feature type="repeat" description="ANK" evidence="3">
    <location>
        <begin position="115"/>
        <end position="147"/>
    </location>
</feature>
<dbReference type="GO" id="GO:0004540">
    <property type="term" value="F:RNA nuclease activity"/>
    <property type="evidence" value="ECO:0007669"/>
    <property type="project" value="TreeGrafter"/>
</dbReference>
<name>A0A3M7P0X7_BRAPC</name>
<keyword evidence="1" id="KW-0677">Repeat</keyword>
<feature type="repeat" description="ANK" evidence="3">
    <location>
        <begin position="37"/>
        <end position="69"/>
    </location>
</feature>
<dbReference type="STRING" id="10195.A0A3M7P0X7"/>
<dbReference type="GO" id="GO:0006396">
    <property type="term" value="P:RNA processing"/>
    <property type="evidence" value="ECO:0007669"/>
    <property type="project" value="TreeGrafter"/>
</dbReference>
<gene>
    <name evidence="4" type="ORF">BpHYR1_029526</name>
</gene>
<dbReference type="EMBL" id="REGN01014312">
    <property type="protein sequence ID" value="RMZ92783.1"/>
    <property type="molecule type" value="Genomic_DNA"/>
</dbReference>
<sequence>MAYTPSDLYLAIRYHNFNKVCHILESFNLDRNEFFDNQITFVTLAVLNNDQSILEKLVENGADVNKLSYLNYQWPLDQHFNSFETSLITATRHGNASLCNVLLKNGAKVNKTDSFSMSALHWACSLSLVEIVKLLLKYDVNENLMDLRNQTALDIAIQNGNSHIVYLFTQRFLLLSRLREYLLQAIKASNYEIFRLLLEFSNEKNINFDVNSIDDRVGSLLHHAVILSNLNNFSRERNPNRINLEPNNQLVPVSKIKIIENLVSYERIDVNIVNKLGETPLHMCRNIPVGRLLLDNGASMDIREVTGKMPLFTYILNSNYDMCIEMLKNGCDLENIDRLGNTLFNALINSNAPAGIVALLLEAGVSFNNEEWVKRRNYPQKVVEKYSKVIDLIEYRLKNPLTLKELSRKVLRDHLNKINKSKSILGSVLKLEKFLPTTLQDYILLNLNKFESIFLK</sequence>
<dbReference type="OrthoDB" id="9988580at2759"/>
<dbReference type="InterPro" id="IPR036770">
    <property type="entry name" value="Ankyrin_rpt-contain_sf"/>
</dbReference>
<protein>
    <submittedName>
        <fullName evidence="4">Ankyrin repeat</fullName>
    </submittedName>
</protein>
<evidence type="ECO:0000256" key="1">
    <source>
        <dbReference type="ARBA" id="ARBA00022737"/>
    </source>
</evidence>
<feature type="repeat" description="ANK" evidence="3">
    <location>
        <begin position="82"/>
        <end position="114"/>
    </location>
</feature>
<dbReference type="InterPro" id="IPR002110">
    <property type="entry name" value="Ankyrin_rpt"/>
</dbReference>
<reference evidence="4 5" key="1">
    <citation type="journal article" date="2018" name="Sci. Rep.">
        <title>Genomic signatures of local adaptation to the degree of environmental predictability in rotifers.</title>
        <authorList>
            <person name="Franch-Gras L."/>
            <person name="Hahn C."/>
            <person name="Garcia-Roger E.M."/>
            <person name="Carmona M.J."/>
            <person name="Serra M."/>
            <person name="Gomez A."/>
        </authorList>
    </citation>
    <scope>NUCLEOTIDE SEQUENCE [LARGE SCALE GENOMIC DNA]</scope>
    <source>
        <strain evidence="4">HYR1</strain>
    </source>
</reference>
<dbReference type="Proteomes" id="UP000276133">
    <property type="component" value="Unassembled WGS sequence"/>
</dbReference>
<proteinExistence type="predicted"/>
<keyword evidence="2 3" id="KW-0040">ANK repeat</keyword>
<evidence type="ECO:0000256" key="3">
    <source>
        <dbReference type="PROSITE-ProRule" id="PRU00023"/>
    </source>
</evidence>
<evidence type="ECO:0000313" key="4">
    <source>
        <dbReference type="EMBL" id="RMZ92783.1"/>
    </source>
</evidence>
<evidence type="ECO:0000256" key="2">
    <source>
        <dbReference type="ARBA" id="ARBA00023043"/>
    </source>
</evidence>
<dbReference type="SUPFAM" id="SSF48403">
    <property type="entry name" value="Ankyrin repeat"/>
    <property type="match status" value="1"/>
</dbReference>
<dbReference type="PANTHER" id="PTHR24141:SF1">
    <property type="entry name" value="2-5A-DEPENDENT RIBONUCLEASE"/>
    <property type="match status" value="1"/>
</dbReference>
<comment type="caution">
    <text evidence="4">The sequence shown here is derived from an EMBL/GenBank/DDBJ whole genome shotgun (WGS) entry which is preliminary data.</text>
</comment>
<dbReference type="Gene3D" id="1.25.40.20">
    <property type="entry name" value="Ankyrin repeat-containing domain"/>
    <property type="match status" value="2"/>
</dbReference>
<accession>A0A3M7P0X7</accession>
<organism evidence="4 5">
    <name type="scientific">Brachionus plicatilis</name>
    <name type="common">Marine rotifer</name>
    <name type="synonym">Brachionus muelleri</name>
    <dbReference type="NCBI Taxonomy" id="10195"/>
    <lineage>
        <taxon>Eukaryota</taxon>
        <taxon>Metazoa</taxon>
        <taxon>Spiralia</taxon>
        <taxon>Gnathifera</taxon>
        <taxon>Rotifera</taxon>
        <taxon>Eurotatoria</taxon>
        <taxon>Monogononta</taxon>
        <taxon>Pseudotrocha</taxon>
        <taxon>Ploima</taxon>
        <taxon>Brachionidae</taxon>
        <taxon>Brachionus</taxon>
    </lineage>
</organism>
<dbReference type="PANTHER" id="PTHR24141">
    <property type="entry name" value="2-5A-DEPENDENT RIBONUCLEASE"/>
    <property type="match status" value="1"/>
</dbReference>
<dbReference type="SMART" id="SM00248">
    <property type="entry name" value="ANK"/>
    <property type="match status" value="8"/>
</dbReference>
<keyword evidence="5" id="KW-1185">Reference proteome</keyword>
<evidence type="ECO:0000313" key="5">
    <source>
        <dbReference type="Proteomes" id="UP000276133"/>
    </source>
</evidence>
<dbReference type="AlphaFoldDB" id="A0A3M7P0X7"/>
<dbReference type="PROSITE" id="PS50088">
    <property type="entry name" value="ANK_REPEAT"/>
    <property type="match status" value="3"/>
</dbReference>